<keyword evidence="2" id="KW-1185">Reference proteome</keyword>
<organism evidence="1 2">
    <name type="scientific">Stieleria magnilauensis</name>
    <dbReference type="NCBI Taxonomy" id="2527963"/>
    <lineage>
        <taxon>Bacteria</taxon>
        <taxon>Pseudomonadati</taxon>
        <taxon>Planctomycetota</taxon>
        <taxon>Planctomycetia</taxon>
        <taxon>Pirellulales</taxon>
        <taxon>Pirellulaceae</taxon>
        <taxon>Stieleria</taxon>
    </lineage>
</organism>
<protein>
    <submittedName>
        <fullName evidence="1">Uncharacterized protein</fullName>
    </submittedName>
</protein>
<gene>
    <name evidence="1" type="ORF">TBK1r_63140</name>
</gene>
<evidence type="ECO:0000313" key="1">
    <source>
        <dbReference type="EMBL" id="QDV87285.1"/>
    </source>
</evidence>
<evidence type="ECO:0000313" key="2">
    <source>
        <dbReference type="Proteomes" id="UP000318081"/>
    </source>
</evidence>
<sequence length="85" mass="9647">MVGESPIENRRVTEWPRMFRKMKAKIKAGQTPEVTNITIVVIEPHPFCVPGFFPNSDRKPLIFVSTSWPLRCVPSPVSSIGVPQW</sequence>
<dbReference type="Proteomes" id="UP000318081">
    <property type="component" value="Chromosome"/>
</dbReference>
<proteinExistence type="predicted"/>
<accession>A0ABX5XZ21</accession>
<dbReference type="EMBL" id="CP036432">
    <property type="protein sequence ID" value="QDV87285.1"/>
    <property type="molecule type" value="Genomic_DNA"/>
</dbReference>
<name>A0ABX5XZ21_9BACT</name>
<reference evidence="1 2" key="1">
    <citation type="submission" date="2019-02" db="EMBL/GenBank/DDBJ databases">
        <title>Deep-cultivation of Planctomycetes and their phenomic and genomic characterization uncovers novel biology.</title>
        <authorList>
            <person name="Wiegand S."/>
            <person name="Jogler M."/>
            <person name="Boedeker C."/>
            <person name="Pinto D."/>
            <person name="Vollmers J."/>
            <person name="Rivas-Marin E."/>
            <person name="Kohn T."/>
            <person name="Peeters S.H."/>
            <person name="Heuer A."/>
            <person name="Rast P."/>
            <person name="Oberbeckmann S."/>
            <person name="Bunk B."/>
            <person name="Jeske O."/>
            <person name="Meyerdierks A."/>
            <person name="Storesund J.E."/>
            <person name="Kallscheuer N."/>
            <person name="Luecker S."/>
            <person name="Lage O.M."/>
            <person name="Pohl T."/>
            <person name="Merkel B.J."/>
            <person name="Hornburger P."/>
            <person name="Mueller R.-W."/>
            <person name="Bruemmer F."/>
            <person name="Labrenz M."/>
            <person name="Spormann A.M."/>
            <person name="Op den Camp H."/>
            <person name="Overmann J."/>
            <person name="Amann R."/>
            <person name="Jetten M.S.M."/>
            <person name="Mascher T."/>
            <person name="Medema M.H."/>
            <person name="Devos D.P."/>
            <person name="Kaster A.-K."/>
            <person name="Ovreas L."/>
            <person name="Rohde M."/>
            <person name="Galperin M.Y."/>
            <person name="Jogler C."/>
        </authorList>
    </citation>
    <scope>NUCLEOTIDE SEQUENCE [LARGE SCALE GENOMIC DNA]</scope>
    <source>
        <strain evidence="1 2">TBK1r</strain>
    </source>
</reference>